<organism evidence="6 7">
    <name type="scientific">Acidovorax soli</name>
    <dbReference type="NCBI Taxonomy" id="592050"/>
    <lineage>
        <taxon>Bacteria</taxon>
        <taxon>Pseudomonadati</taxon>
        <taxon>Pseudomonadota</taxon>
        <taxon>Betaproteobacteria</taxon>
        <taxon>Burkholderiales</taxon>
        <taxon>Comamonadaceae</taxon>
        <taxon>Acidovorax</taxon>
    </lineage>
</organism>
<dbReference type="PANTHER" id="PTHR30024">
    <property type="entry name" value="ALIPHATIC SULFONATES-BINDING PROTEIN-RELATED"/>
    <property type="match status" value="1"/>
</dbReference>
<evidence type="ECO:0000256" key="3">
    <source>
        <dbReference type="ARBA" id="ARBA00022729"/>
    </source>
</evidence>
<dbReference type="GO" id="GO:0042597">
    <property type="term" value="C:periplasmic space"/>
    <property type="evidence" value="ECO:0007669"/>
    <property type="project" value="UniProtKB-SubCell"/>
</dbReference>
<dbReference type="Proteomes" id="UP000575083">
    <property type="component" value="Unassembled WGS sequence"/>
</dbReference>
<comment type="similarity">
    <text evidence="2">Belongs to the bacterial solute-binding protein SsuA/TauA family.</text>
</comment>
<evidence type="ECO:0000313" key="6">
    <source>
        <dbReference type="EMBL" id="MBB6562420.1"/>
    </source>
</evidence>
<keyword evidence="7" id="KW-1185">Reference proteome</keyword>
<dbReference type="InterPro" id="IPR006311">
    <property type="entry name" value="TAT_signal"/>
</dbReference>
<dbReference type="PANTHER" id="PTHR30024:SF47">
    <property type="entry name" value="TAURINE-BINDING PERIPLASMIC PROTEIN"/>
    <property type="match status" value="1"/>
</dbReference>
<evidence type="ECO:0000256" key="4">
    <source>
        <dbReference type="SAM" id="SignalP"/>
    </source>
</evidence>
<dbReference type="SUPFAM" id="SSF53850">
    <property type="entry name" value="Periplasmic binding protein-like II"/>
    <property type="match status" value="1"/>
</dbReference>
<evidence type="ECO:0000256" key="2">
    <source>
        <dbReference type="ARBA" id="ARBA00010742"/>
    </source>
</evidence>
<evidence type="ECO:0000259" key="5">
    <source>
        <dbReference type="Pfam" id="PF09084"/>
    </source>
</evidence>
<dbReference type="Gene3D" id="3.40.190.10">
    <property type="entry name" value="Periplasmic binding protein-like II"/>
    <property type="match status" value="2"/>
</dbReference>
<reference evidence="6 7" key="1">
    <citation type="submission" date="2020-08" db="EMBL/GenBank/DDBJ databases">
        <title>Functional genomics of gut bacteria from endangered species of beetles.</title>
        <authorList>
            <person name="Carlos-Shanley C."/>
        </authorList>
    </citation>
    <scope>NUCLEOTIDE SEQUENCE [LARGE SCALE GENOMIC DNA]</scope>
    <source>
        <strain evidence="6 7">S00198</strain>
    </source>
</reference>
<accession>A0A7X0PI71</accession>
<keyword evidence="3 4" id="KW-0732">Signal</keyword>
<feature type="signal peptide" evidence="4">
    <location>
        <begin position="1"/>
        <end position="30"/>
    </location>
</feature>
<evidence type="ECO:0000256" key="1">
    <source>
        <dbReference type="ARBA" id="ARBA00004418"/>
    </source>
</evidence>
<evidence type="ECO:0000313" key="7">
    <source>
        <dbReference type="Proteomes" id="UP000575083"/>
    </source>
</evidence>
<dbReference type="GO" id="GO:0042918">
    <property type="term" value="P:alkanesulfonate transmembrane transport"/>
    <property type="evidence" value="ECO:0007669"/>
    <property type="project" value="TreeGrafter"/>
</dbReference>
<name>A0A7X0PI71_9BURK</name>
<comment type="caution">
    <text evidence="6">The sequence shown here is derived from an EMBL/GenBank/DDBJ whole genome shotgun (WGS) entry which is preliminary data.</text>
</comment>
<comment type="subcellular location">
    <subcellularLocation>
        <location evidence="1">Periplasm</location>
    </subcellularLocation>
</comment>
<dbReference type="InterPro" id="IPR015168">
    <property type="entry name" value="SsuA/THI5"/>
</dbReference>
<dbReference type="AlphaFoldDB" id="A0A7X0PI71"/>
<feature type="domain" description="SsuA/THI5-like" evidence="5">
    <location>
        <begin position="47"/>
        <end position="261"/>
    </location>
</feature>
<feature type="chain" id="PRO_5030976841" evidence="4">
    <location>
        <begin position="31"/>
        <end position="346"/>
    </location>
</feature>
<dbReference type="PROSITE" id="PS51318">
    <property type="entry name" value="TAT"/>
    <property type="match status" value="1"/>
</dbReference>
<dbReference type="EMBL" id="JACHLK010000012">
    <property type="protein sequence ID" value="MBB6562420.1"/>
    <property type="molecule type" value="Genomic_DNA"/>
</dbReference>
<protein>
    <submittedName>
        <fullName evidence="6">NitT/TauT family transport system substrate-binding protein</fullName>
    </submittedName>
</protein>
<proteinExistence type="inferred from homology"/>
<sequence length="346" mass="36516">MLSRRAFGAVSALSAAAVFAPAVLSQQATAPGLGRVTVAVGGQSVLYHLPLALADLLGYFESEGLQVVVSDFAGGAMALQAVLNGTADVGSGAYEYTIRQQVRGNHLRAMALHGRAPQIAMGVSRKALPRYDELSDLAGRRIGVSALGSSTHLMAVHLLARAGMRERDVNFIGVGSGAPAVAALRTGQVHALCHADPIMTLLEQKMDVHIVGDMRTLKGAHELFGGNMPAGCLYAPHAFVQKQPAQVQALTNAIVHALKWLQTAAPADLIKLVPPSYLLGDRGLYLAAFSRVRETFSPNGLMPDDGPATALRVLGRTGSDVAGAKVDLARTFSNEWVRKARLKYNV</sequence>
<gene>
    <name evidence="6" type="ORF">HNP48_005130</name>
</gene>
<dbReference type="Pfam" id="PF09084">
    <property type="entry name" value="NMT1"/>
    <property type="match status" value="1"/>
</dbReference>